<dbReference type="RefSeq" id="WP_149172487.1">
    <property type="nucleotide sequence ID" value="NZ_VTOY01000024.1"/>
</dbReference>
<proteinExistence type="predicted"/>
<gene>
    <name evidence="2" type="ORF">FZ040_13485</name>
</gene>
<feature type="domain" description="Flagellar protein FlgJ N-terminal" evidence="1">
    <location>
        <begin position="84"/>
        <end position="132"/>
    </location>
</feature>
<dbReference type="Proteomes" id="UP000323646">
    <property type="component" value="Unassembled WGS sequence"/>
</dbReference>
<comment type="caution">
    <text evidence="2">The sequence shown here is derived from an EMBL/GenBank/DDBJ whole genome shotgun (WGS) entry which is preliminary data.</text>
</comment>
<organism evidence="2 3">
    <name type="scientific">Selenomonas ruminis</name>
    <dbReference type="NCBI Taxonomy" id="2593411"/>
    <lineage>
        <taxon>Bacteria</taxon>
        <taxon>Bacillati</taxon>
        <taxon>Bacillota</taxon>
        <taxon>Negativicutes</taxon>
        <taxon>Selenomonadales</taxon>
        <taxon>Selenomonadaceae</taxon>
        <taxon>Selenomonas</taxon>
    </lineage>
</organism>
<dbReference type="EMBL" id="VTOY01000024">
    <property type="protein sequence ID" value="TYZ19395.1"/>
    <property type="molecule type" value="Genomic_DNA"/>
</dbReference>
<reference evidence="2 3" key="1">
    <citation type="submission" date="2019-08" db="EMBL/GenBank/DDBJ databases">
        <title>Selenomonas sp. mPRGC5 and Selenomonas sp. mPRGC8 isolated from ruminal fluid of dairy goat (Capra hircus).</title>
        <authorList>
            <person name="Poothong S."/>
            <person name="Nuengjamnong C."/>
            <person name="Tanasupawat S."/>
        </authorList>
    </citation>
    <scope>NUCLEOTIDE SEQUENCE [LARGE SCALE GENOMIC DNA]</scope>
    <source>
        <strain evidence="3">mPRGC5</strain>
    </source>
</reference>
<sequence length="161" mass="17495">MQIAPLSAMGLTNQSLTPNTTYNSAQTAAESSQFAAMLKDLKEKAAGAASANHVVNEAATSKQDKALKDACKGFEGMFLSMMYKQMRATVPKDALFGESNAQNIFKDMRDNELMKTVAESGGVGLADMMYRQLSPQIKLQEQARQQGMLKAQEAAAQVHRK</sequence>
<dbReference type="OrthoDB" id="9796740at2"/>
<evidence type="ECO:0000313" key="3">
    <source>
        <dbReference type="Proteomes" id="UP000323646"/>
    </source>
</evidence>
<keyword evidence="3" id="KW-1185">Reference proteome</keyword>
<dbReference type="AlphaFoldDB" id="A0A5D6VXI0"/>
<evidence type="ECO:0000313" key="2">
    <source>
        <dbReference type="EMBL" id="TYZ19395.1"/>
    </source>
</evidence>
<dbReference type="InterPro" id="IPR019301">
    <property type="entry name" value="Flagellar_prot_FlgJ_N"/>
</dbReference>
<dbReference type="Pfam" id="PF10135">
    <property type="entry name" value="Rod-binding"/>
    <property type="match status" value="1"/>
</dbReference>
<evidence type="ECO:0000259" key="1">
    <source>
        <dbReference type="Pfam" id="PF10135"/>
    </source>
</evidence>
<name>A0A5D6VXI0_9FIRM</name>
<protein>
    <submittedName>
        <fullName evidence="2">Peptidase</fullName>
    </submittedName>
</protein>
<accession>A0A5D6VXI0</accession>